<organism evidence="2 3">
    <name type="scientific">Gymnopus androsaceus JB14</name>
    <dbReference type="NCBI Taxonomy" id="1447944"/>
    <lineage>
        <taxon>Eukaryota</taxon>
        <taxon>Fungi</taxon>
        <taxon>Dikarya</taxon>
        <taxon>Basidiomycota</taxon>
        <taxon>Agaricomycotina</taxon>
        <taxon>Agaricomycetes</taxon>
        <taxon>Agaricomycetidae</taxon>
        <taxon>Agaricales</taxon>
        <taxon>Marasmiineae</taxon>
        <taxon>Omphalotaceae</taxon>
        <taxon>Gymnopus</taxon>
    </lineage>
</organism>
<dbReference type="Proteomes" id="UP000799118">
    <property type="component" value="Unassembled WGS sequence"/>
</dbReference>
<dbReference type="InterPro" id="IPR008928">
    <property type="entry name" value="6-hairpin_glycosidase_sf"/>
</dbReference>
<evidence type="ECO:0000256" key="1">
    <source>
        <dbReference type="SAM" id="SignalP"/>
    </source>
</evidence>
<dbReference type="GO" id="GO:0005975">
    <property type="term" value="P:carbohydrate metabolic process"/>
    <property type="evidence" value="ECO:0007669"/>
    <property type="project" value="InterPro"/>
</dbReference>
<feature type="signal peptide" evidence="1">
    <location>
        <begin position="1"/>
        <end position="22"/>
    </location>
</feature>
<feature type="chain" id="PRO_5025480171" description="DUF1680-domain-containing protein" evidence="1">
    <location>
        <begin position="23"/>
        <end position="685"/>
    </location>
</feature>
<dbReference type="OrthoDB" id="5358475at2759"/>
<accession>A0A6A4HEI1</accession>
<gene>
    <name evidence="2" type="ORF">BT96DRAFT_922785</name>
</gene>
<keyword evidence="3" id="KW-1185">Reference proteome</keyword>
<sequence length="685" mass="75534">MLIKNLALVLSTSSLALAAVNATNTTLLPFSFAPLPLGSVKANGWLQAELETEGNGLAGHMHDFDPDITEGTWIGGDYPSYSDLNEAIPYWFNALVPLAYTLNDERLKEQVHQIASSIIANQLDDGWIGPETDPNTRTFWARYPVSLGFMNLVDANSTWEEPVVNMFGNFVDYMLVSLQNNYTDYWYQEDDELQPEDFTWGRVRYADMIVVLQWLLEKHPAGKEQELVDTMYYLYNGSIDWNEWYVEGVYPTQDLSGQDIDPSTSPIFPYEHGVNIGQGLKSFGVVRRLTSNDSLIDTAMNAVNWTFTYHGSASGNILADEILEGLDPWSGSETCTAVETMYSLSYLYQSLGLGYFADRAELLTYNAMFAQLTADWWGHQYMAQPNQPYCQELSESPFWNVNLVGQTFGLQPNYPCCQFNHPQGLPKFVMASYATTVDGNGLVHALLGPTSVTTTLSSGQITVSCDTSYPFGDTLTYSIQADGAFDLYVRVPGWYDSSSSSISVNSGPSSALSPDAQSGLHQLSIQAGQTTVTYTLGSQISIETRQYDTIAVHRGPLLYALEINSTETTSPPHAWFNDAAVVSFSHFYFANNTAWNYAIDPSTLTFYSSLNATHGSLSTPYAPGSAPLWMEAQACLIPWDMYLGSVPGIPSNGSDRVCLGSAQTVKLVPYGGAKTRIGDIPTIMI</sequence>
<evidence type="ECO:0000313" key="2">
    <source>
        <dbReference type="EMBL" id="KAE9395504.1"/>
    </source>
</evidence>
<reference evidence="2" key="1">
    <citation type="journal article" date="2019" name="Environ. Microbiol.">
        <title>Fungal ecological strategies reflected in gene transcription - a case study of two litter decomposers.</title>
        <authorList>
            <person name="Barbi F."/>
            <person name="Kohler A."/>
            <person name="Barry K."/>
            <person name="Baskaran P."/>
            <person name="Daum C."/>
            <person name="Fauchery L."/>
            <person name="Ihrmark K."/>
            <person name="Kuo A."/>
            <person name="LaButti K."/>
            <person name="Lipzen A."/>
            <person name="Morin E."/>
            <person name="Grigoriev I.V."/>
            <person name="Henrissat B."/>
            <person name="Lindahl B."/>
            <person name="Martin F."/>
        </authorList>
    </citation>
    <scope>NUCLEOTIDE SEQUENCE</scope>
    <source>
        <strain evidence="2">JB14</strain>
    </source>
</reference>
<dbReference type="SUPFAM" id="SSF48208">
    <property type="entry name" value="Six-hairpin glycosidases"/>
    <property type="match status" value="1"/>
</dbReference>
<keyword evidence="1" id="KW-0732">Signal</keyword>
<dbReference type="EMBL" id="ML769530">
    <property type="protein sequence ID" value="KAE9395504.1"/>
    <property type="molecule type" value="Genomic_DNA"/>
</dbReference>
<proteinExistence type="predicted"/>
<evidence type="ECO:0000313" key="3">
    <source>
        <dbReference type="Proteomes" id="UP000799118"/>
    </source>
</evidence>
<dbReference type="AlphaFoldDB" id="A0A6A4HEI1"/>
<dbReference type="PANTHER" id="PTHR31151">
    <property type="entry name" value="PROLINE-TRNA LIGASE (DUF1680)"/>
    <property type="match status" value="1"/>
</dbReference>
<evidence type="ECO:0008006" key="4">
    <source>
        <dbReference type="Google" id="ProtNLM"/>
    </source>
</evidence>
<name>A0A6A4HEI1_9AGAR</name>
<dbReference type="PANTHER" id="PTHR31151:SF0">
    <property type="entry name" value="PROLINE-TRNA LIGASE (DUF1680)"/>
    <property type="match status" value="1"/>
</dbReference>
<protein>
    <recommendedName>
        <fullName evidence="4">DUF1680-domain-containing protein</fullName>
    </recommendedName>
</protein>